<evidence type="ECO:0008006" key="6">
    <source>
        <dbReference type="Google" id="ProtNLM"/>
    </source>
</evidence>
<dbReference type="PROSITE" id="PS50304">
    <property type="entry name" value="TUDOR"/>
    <property type="match status" value="4"/>
</dbReference>
<dbReference type="PROSITE" id="PS50030">
    <property type="entry name" value="UBA"/>
    <property type="match status" value="1"/>
</dbReference>
<feature type="compositionally biased region" description="Polar residues" evidence="1">
    <location>
        <begin position="1"/>
        <end position="16"/>
    </location>
</feature>
<dbReference type="STRING" id="691883.A0A058Z4U0"/>
<evidence type="ECO:0000256" key="1">
    <source>
        <dbReference type="SAM" id="MobiDB-lite"/>
    </source>
</evidence>
<dbReference type="Proteomes" id="UP000030693">
    <property type="component" value="Unassembled WGS sequence"/>
</dbReference>
<dbReference type="Gene3D" id="1.10.8.10">
    <property type="entry name" value="DNA helicase RuvA subunit, C-terminal domain"/>
    <property type="match status" value="1"/>
</dbReference>
<name>A0A058Z4U0_FONAL</name>
<protein>
    <recommendedName>
        <fullName evidence="6">Tudor domain-containing protein</fullName>
    </recommendedName>
</protein>
<dbReference type="InterPro" id="IPR015940">
    <property type="entry name" value="UBA"/>
</dbReference>
<dbReference type="SMART" id="SM00333">
    <property type="entry name" value="TUDOR"/>
    <property type="match status" value="5"/>
</dbReference>
<organism evidence="4">
    <name type="scientific">Fonticula alba</name>
    <name type="common">Slime mold</name>
    <dbReference type="NCBI Taxonomy" id="691883"/>
    <lineage>
        <taxon>Eukaryota</taxon>
        <taxon>Rotosphaerida</taxon>
        <taxon>Fonticulaceae</taxon>
        <taxon>Fonticula</taxon>
    </lineage>
</organism>
<feature type="domain" description="Tudor" evidence="3">
    <location>
        <begin position="453"/>
        <end position="511"/>
    </location>
</feature>
<dbReference type="Gene3D" id="2.30.30.140">
    <property type="match status" value="4"/>
</dbReference>
<dbReference type="OrthoDB" id="440615at2759"/>
<dbReference type="SUPFAM" id="SSF46934">
    <property type="entry name" value="UBA-like"/>
    <property type="match status" value="1"/>
</dbReference>
<dbReference type="CDD" id="cd20379">
    <property type="entry name" value="Tudor_dTUD-like"/>
    <property type="match status" value="2"/>
</dbReference>
<dbReference type="InterPro" id="IPR009060">
    <property type="entry name" value="UBA-like_sf"/>
</dbReference>
<feature type="compositionally biased region" description="Low complexity" evidence="1">
    <location>
        <begin position="179"/>
        <end position="204"/>
    </location>
</feature>
<evidence type="ECO:0000259" key="2">
    <source>
        <dbReference type="PROSITE" id="PS50030"/>
    </source>
</evidence>
<dbReference type="EMBL" id="KB932206">
    <property type="protein sequence ID" value="KCV69304.1"/>
    <property type="molecule type" value="Genomic_DNA"/>
</dbReference>
<feature type="region of interest" description="Disordered" evidence="1">
    <location>
        <begin position="58"/>
        <end position="209"/>
    </location>
</feature>
<dbReference type="SMART" id="SM00743">
    <property type="entry name" value="Agenet"/>
    <property type="match status" value="3"/>
</dbReference>
<accession>A0A058Z4U0</accession>
<keyword evidence="5" id="KW-1185">Reference proteome</keyword>
<dbReference type="PANTHER" id="PTHR12302:SF3">
    <property type="entry name" value="SERINE_THREONINE-PROTEIN KINASE 31"/>
    <property type="match status" value="1"/>
</dbReference>
<dbReference type="PANTHER" id="PTHR12302">
    <property type="entry name" value="EBNA2 BINDING PROTEIN P100"/>
    <property type="match status" value="1"/>
</dbReference>
<dbReference type="InterPro" id="IPR002999">
    <property type="entry name" value="Tudor"/>
</dbReference>
<evidence type="ECO:0000313" key="4">
    <source>
        <dbReference type="EMBL" id="KCV69304.1"/>
    </source>
</evidence>
<reference evidence="4" key="1">
    <citation type="submission" date="2013-04" db="EMBL/GenBank/DDBJ databases">
        <title>The Genome Sequence of Fonticula alba ATCC 38817.</title>
        <authorList>
            <consortium name="The Broad Institute Genomics Platform"/>
            <person name="Russ C."/>
            <person name="Cuomo C."/>
            <person name="Burger G."/>
            <person name="Gray M.W."/>
            <person name="Holland P.W.H."/>
            <person name="King N."/>
            <person name="Lang F.B.F."/>
            <person name="Roger A.J."/>
            <person name="Ruiz-Trillo I."/>
            <person name="Brown M."/>
            <person name="Walker B."/>
            <person name="Young S."/>
            <person name="Zeng Q."/>
            <person name="Gargeya S."/>
            <person name="Fitzgerald M."/>
            <person name="Haas B."/>
            <person name="Abouelleil A."/>
            <person name="Allen A.W."/>
            <person name="Alvarado L."/>
            <person name="Arachchi H.M."/>
            <person name="Berlin A.M."/>
            <person name="Chapman S.B."/>
            <person name="Gainer-Dewar J."/>
            <person name="Goldberg J."/>
            <person name="Griggs A."/>
            <person name="Gujja S."/>
            <person name="Hansen M."/>
            <person name="Howarth C."/>
            <person name="Imamovic A."/>
            <person name="Ireland A."/>
            <person name="Larimer J."/>
            <person name="McCowan C."/>
            <person name="Murphy C."/>
            <person name="Pearson M."/>
            <person name="Poon T.W."/>
            <person name="Priest M."/>
            <person name="Roberts A."/>
            <person name="Saif S."/>
            <person name="Shea T."/>
            <person name="Sisk P."/>
            <person name="Sykes S."/>
            <person name="Wortman J."/>
            <person name="Nusbaum C."/>
            <person name="Birren B."/>
        </authorList>
    </citation>
    <scope>NUCLEOTIDE SEQUENCE [LARGE SCALE GENOMIC DNA]</scope>
    <source>
        <strain evidence="4">ATCC 38817</strain>
    </source>
</reference>
<dbReference type="RefSeq" id="XP_009495869.1">
    <property type="nucleotide sequence ID" value="XM_009497594.1"/>
</dbReference>
<dbReference type="InterPro" id="IPR014002">
    <property type="entry name" value="Agenet_dom_plant"/>
</dbReference>
<feature type="compositionally biased region" description="Low complexity" evidence="1">
    <location>
        <begin position="60"/>
        <end position="166"/>
    </location>
</feature>
<feature type="region of interest" description="Disordered" evidence="1">
    <location>
        <begin position="1"/>
        <end position="21"/>
    </location>
</feature>
<sequence>MSSKRSTGDTSLSGKKQPNVDEYLLNKLMGLGFKRKNVVHVLQASDNEFDEALNMLLDDPTASTPTKESAPAPAPAPTRQAAVLRIGSKPPAATTPAAPAKAASPAATPAASTKAASPAAPSAAAAQQPTGSQQQAKTRPAAAGRTAATASTAPAAAQSQQPASATSVLPATARWGEQAKAAGSSTASETGSSAQESADTSTKATGEKTSTKAAAASAAKAGPTVAAAAPLAEPVDFTFPAGYKAEALLDGHWLPVVVSEATATGYNVVFLGYEHAATVPSTHIRPLQLIKGPSFVVSQLVEACFTQDQTWYSAIINAVLPNNLYSVVYAEYGNQENLPADQIRTISSFSPTLSAADTTKQAAAAPAVVSSTYAVHDTVEACYTADQKWYQATIVADHGNGTYRVMYAGYLNEEDLPESEIRPISGASASLGMPAVIPGQQAPSAPAQQQQHTYAVGEYVEALFSDDNIWYPAQITDVSGDSYTVLYVTYGNKEVRPPSCLRPLPASAGDAAAAALAGSMMPMPGFTAMVDPPMSVAQTTGGASRQPQSSSEVHVNQNVLACYVDGHLYPAVITHVLENEKGVTVNYLDYADSGDLPLSAIYFM</sequence>
<dbReference type="Pfam" id="PF00567">
    <property type="entry name" value="TUDOR"/>
    <property type="match status" value="2"/>
</dbReference>
<gene>
    <name evidence="4" type="ORF">H696_03736</name>
</gene>
<dbReference type="SUPFAM" id="SSF63748">
    <property type="entry name" value="Tudor/PWWP/MBT"/>
    <property type="match status" value="4"/>
</dbReference>
<evidence type="ECO:0000313" key="5">
    <source>
        <dbReference type="Proteomes" id="UP000030693"/>
    </source>
</evidence>
<proteinExistence type="predicted"/>
<feature type="domain" description="Tudor" evidence="3">
    <location>
        <begin position="372"/>
        <end position="431"/>
    </location>
</feature>
<evidence type="ECO:0000259" key="3">
    <source>
        <dbReference type="PROSITE" id="PS50304"/>
    </source>
</evidence>
<dbReference type="CDD" id="cd04508">
    <property type="entry name" value="Tudor_SF"/>
    <property type="match status" value="2"/>
</dbReference>
<feature type="domain" description="Tudor" evidence="3">
    <location>
        <begin position="552"/>
        <end position="604"/>
    </location>
</feature>
<feature type="domain" description="Tudor" evidence="3">
    <location>
        <begin position="294"/>
        <end position="353"/>
    </location>
</feature>
<dbReference type="AlphaFoldDB" id="A0A058Z4U0"/>
<feature type="domain" description="UBA" evidence="2">
    <location>
        <begin position="19"/>
        <end position="59"/>
    </location>
</feature>
<dbReference type="GeneID" id="20528461"/>